<dbReference type="GO" id="GO:0016491">
    <property type="term" value="F:oxidoreductase activity"/>
    <property type="evidence" value="ECO:0007669"/>
    <property type="project" value="InterPro"/>
</dbReference>
<evidence type="ECO:0000313" key="5">
    <source>
        <dbReference type="Proteomes" id="UP000277811"/>
    </source>
</evidence>
<dbReference type="InterPro" id="IPR005025">
    <property type="entry name" value="FMN_Rdtase-like_dom"/>
</dbReference>
<accession>A0A498R881</accession>
<dbReference type="AlphaFoldDB" id="A0A498R881"/>
<dbReference type="Gene3D" id="3.40.50.360">
    <property type="match status" value="1"/>
</dbReference>
<feature type="domain" description="NADPH-dependent FMN reductase-like" evidence="3">
    <location>
        <begin position="1"/>
        <end position="129"/>
    </location>
</feature>
<evidence type="ECO:0000256" key="2">
    <source>
        <dbReference type="ARBA" id="ARBA00022643"/>
    </source>
</evidence>
<dbReference type="PANTHER" id="PTHR43278:SF2">
    <property type="entry name" value="IRON-SULFUR FLAVOPROTEIN"/>
    <property type="match status" value="1"/>
</dbReference>
<dbReference type="RefSeq" id="WP_122628075.1">
    <property type="nucleotide sequence ID" value="NZ_UPPP01000072.1"/>
</dbReference>
<keyword evidence="2" id="KW-0288">FMN</keyword>
<organism evidence="4 5">
    <name type="scientific">Lucifera butyrica</name>
    <dbReference type="NCBI Taxonomy" id="1351585"/>
    <lineage>
        <taxon>Bacteria</taxon>
        <taxon>Bacillati</taxon>
        <taxon>Bacillota</taxon>
        <taxon>Negativicutes</taxon>
        <taxon>Veillonellales</taxon>
        <taxon>Veillonellaceae</taxon>
        <taxon>Lucifera</taxon>
    </lineage>
</organism>
<reference evidence="4 5" key="1">
    <citation type="submission" date="2018-06" db="EMBL/GenBank/DDBJ databases">
        <authorList>
            <person name="Strepis N."/>
        </authorList>
    </citation>
    <scope>NUCLEOTIDE SEQUENCE [LARGE SCALE GENOMIC DNA]</scope>
    <source>
        <strain evidence="4">LUCI</strain>
    </source>
</reference>
<keyword evidence="1" id="KW-0285">Flavoprotein</keyword>
<evidence type="ECO:0000256" key="1">
    <source>
        <dbReference type="ARBA" id="ARBA00022630"/>
    </source>
</evidence>
<dbReference type="OrthoDB" id="6398207at2"/>
<dbReference type="EMBL" id="UPPP01000072">
    <property type="protein sequence ID" value="VBB07130.1"/>
    <property type="molecule type" value="Genomic_DNA"/>
</dbReference>
<name>A0A498R881_9FIRM</name>
<dbReference type="InterPro" id="IPR029039">
    <property type="entry name" value="Flavoprotein-like_sf"/>
</dbReference>
<evidence type="ECO:0000259" key="3">
    <source>
        <dbReference type="Pfam" id="PF03358"/>
    </source>
</evidence>
<sequence>MKLIALCGSARKHGNTSKMLHQVIEGAKSVGAETEFINLFDLTYKDCIGCCSCKLKNSKSYGHCVVDDELKPLLGRIEESDVIVLGSPIYYGNLSGQMRSFTDRLLFQYLDYGGTSTGPKPKNFKTALIATMNVSDEIYVERGFEDTLTSFAGIMGRTLGSCELLTLTNTVQFDDYSKYVYLMPDKEEKSNRVEKISAEDLQKAFDLGVRLVKA</sequence>
<dbReference type="PANTHER" id="PTHR43278">
    <property type="entry name" value="NAD(P)H-DEPENDENT FMN-CONTAINING OXIDOREDUCTASE YWQN-RELATED"/>
    <property type="match status" value="1"/>
</dbReference>
<proteinExistence type="predicted"/>
<protein>
    <submittedName>
        <fullName evidence="4">Nadph-dependent fmn reductase</fullName>
    </submittedName>
</protein>
<dbReference type="SUPFAM" id="SSF52218">
    <property type="entry name" value="Flavoproteins"/>
    <property type="match status" value="1"/>
</dbReference>
<keyword evidence="5" id="KW-1185">Reference proteome</keyword>
<evidence type="ECO:0000313" key="4">
    <source>
        <dbReference type="EMBL" id="VBB07130.1"/>
    </source>
</evidence>
<gene>
    <name evidence="4" type="ORF">LUCI_2374</name>
</gene>
<dbReference type="Proteomes" id="UP000277811">
    <property type="component" value="Unassembled WGS sequence"/>
</dbReference>
<dbReference type="Pfam" id="PF03358">
    <property type="entry name" value="FMN_red"/>
    <property type="match status" value="1"/>
</dbReference>
<dbReference type="InterPro" id="IPR051796">
    <property type="entry name" value="ISF_SsuE-like"/>
</dbReference>